<gene>
    <name evidence="3" type="ORF">GQ43DRAFT_40309</name>
</gene>
<feature type="compositionally biased region" description="Basic and acidic residues" evidence="2">
    <location>
        <begin position="52"/>
        <end position="67"/>
    </location>
</feature>
<dbReference type="AlphaFoldDB" id="A0A9P4JLJ8"/>
<keyword evidence="4" id="KW-1185">Reference proteome</keyword>
<evidence type="ECO:0000313" key="3">
    <source>
        <dbReference type="EMBL" id="KAF2201315.1"/>
    </source>
</evidence>
<name>A0A9P4JLJ8_9PLEO</name>
<evidence type="ECO:0000256" key="1">
    <source>
        <dbReference type="SAM" id="Coils"/>
    </source>
</evidence>
<accession>A0A9P4JLJ8</accession>
<organism evidence="3 4">
    <name type="scientific">Delitschia confertaspora ATCC 74209</name>
    <dbReference type="NCBI Taxonomy" id="1513339"/>
    <lineage>
        <taxon>Eukaryota</taxon>
        <taxon>Fungi</taxon>
        <taxon>Dikarya</taxon>
        <taxon>Ascomycota</taxon>
        <taxon>Pezizomycotina</taxon>
        <taxon>Dothideomycetes</taxon>
        <taxon>Pleosporomycetidae</taxon>
        <taxon>Pleosporales</taxon>
        <taxon>Delitschiaceae</taxon>
        <taxon>Delitschia</taxon>
    </lineage>
</organism>
<feature type="region of interest" description="Disordered" evidence="2">
    <location>
        <begin position="1"/>
        <end position="84"/>
    </location>
</feature>
<evidence type="ECO:0000313" key="4">
    <source>
        <dbReference type="Proteomes" id="UP000799536"/>
    </source>
</evidence>
<reference evidence="3" key="1">
    <citation type="journal article" date="2020" name="Stud. Mycol.">
        <title>101 Dothideomycetes genomes: a test case for predicting lifestyles and emergence of pathogens.</title>
        <authorList>
            <person name="Haridas S."/>
            <person name="Albert R."/>
            <person name="Binder M."/>
            <person name="Bloem J."/>
            <person name="Labutti K."/>
            <person name="Salamov A."/>
            <person name="Andreopoulos B."/>
            <person name="Baker S."/>
            <person name="Barry K."/>
            <person name="Bills G."/>
            <person name="Bluhm B."/>
            <person name="Cannon C."/>
            <person name="Castanera R."/>
            <person name="Culley D."/>
            <person name="Daum C."/>
            <person name="Ezra D."/>
            <person name="Gonzalez J."/>
            <person name="Henrissat B."/>
            <person name="Kuo A."/>
            <person name="Liang C."/>
            <person name="Lipzen A."/>
            <person name="Lutzoni F."/>
            <person name="Magnuson J."/>
            <person name="Mondo S."/>
            <person name="Nolan M."/>
            <person name="Ohm R."/>
            <person name="Pangilinan J."/>
            <person name="Park H.-J."/>
            <person name="Ramirez L."/>
            <person name="Alfaro M."/>
            <person name="Sun H."/>
            <person name="Tritt A."/>
            <person name="Yoshinaga Y."/>
            <person name="Zwiers L.-H."/>
            <person name="Turgeon B."/>
            <person name="Goodwin S."/>
            <person name="Spatafora J."/>
            <person name="Crous P."/>
            <person name="Grigoriev I."/>
        </authorList>
    </citation>
    <scope>NUCLEOTIDE SEQUENCE</scope>
    <source>
        <strain evidence="3">ATCC 74209</strain>
    </source>
</reference>
<evidence type="ECO:0000256" key="2">
    <source>
        <dbReference type="SAM" id="MobiDB-lite"/>
    </source>
</evidence>
<sequence>MARMKKATRNQKSTSAPAKRTPPKKTPASAPQSVSASKSVPENPRKRGRPPANDEIRKVPRLEKENEGQPSKVPGGIGAGRCTRSMLANKQNEVINLISGVRNDNQEEPGGPSAKSELLQISLAQQNQKTKTAGPSHEVGVSDSTPLDRILAALNPAIQKVQEDMKIYMAENSRLKEALKAAQAGNKALSMKFNETKLNVSVLIDDGEKLKVTLDHEKALRTAAEELCVELSQEKLDLVDRNTKLKTEHGDIQKERAALERKLRQETEETTAAKKEKEEVTSKLDDEKRKYSVLENSMKQERKNLHDFCSKVTELKSQIKAFQEEKEALQDTCSKVADLKSQAKRLKSQVEALQEQNKVLQESCSKVADLQVQVKE</sequence>
<dbReference type="Proteomes" id="UP000799536">
    <property type="component" value="Unassembled WGS sequence"/>
</dbReference>
<keyword evidence="1" id="KW-0175">Coiled coil</keyword>
<proteinExistence type="predicted"/>
<comment type="caution">
    <text evidence="3">The sequence shown here is derived from an EMBL/GenBank/DDBJ whole genome shotgun (WGS) entry which is preliminary data.</text>
</comment>
<protein>
    <submittedName>
        <fullName evidence="3">Uncharacterized protein</fullName>
    </submittedName>
</protein>
<feature type="coiled-coil region" evidence="1">
    <location>
        <begin position="242"/>
        <end position="363"/>
    </location>
</feature>
<dbReference type="EMBL" id="ML993981">
    <property type="protein sequence ID" value="KAF2201315.1"/>
    <property type="molecule type" value="Genomic_DNA"/>
</dbReference>